<dbReference type="AlphaFoldDB" id="A0A1V9G0A0"/>
<keyword evidence="2" id="KW-0238">DNA-binding</keyword>
<sequence>MKKPDKAFGVKTAEESSGFLLWQVTTLWQRGIKRSLDSIDITHPQFVLLASLLWLSRQQESVTQIDLSNHSKIDPMTTSTVIRTLERKQLIERQEHHSDTRAKSISLTEQGIKITRQAVKIIEKFDSEFFQSLGEKTKNFNNGLLTLLNAQKEE</sequence>
<dbReference type="InterPro" id="IPR039422">
    <property type="entry name" value="MarR/SlyA-like"/>
</dbReference>
<dbReference type="Pfam" id="PF01047">
    <property type="entry name" value="MarR"/>
    <property type="match status" value="1"/>
</dbReference>
<comment type="caution">
    <text evidence="5">The sequence shown here is derived from an EMBL/GenBank/DDBJ whole genome shotgun (WGS) entry which is preliminary data.</text>
</comment>
<evidence type="ECO:0000256" key="3">
    <source>
        <dbReference type="ARBA" id="ARBA00023163"/>
    </source>
</evidence>
<dbReference type="GO" id="GO:0003700">
    <property type="term" value="F:DNA-binding transcription factor activity"/>
    <property type="evidence" value="ECO:0007669"/>
    <property type="project" value="InterPro"/>
</dbReference>
<dbReference type="OrthoDB" id="9806864at2"/>
<gene>
    <name evidence="5" type="ORF">A3860_21475</name>
</gene>
<dbReference type="InterPro" id="IPR000835">
    <property type="entry name" value="HTH_MarR-typ"/>
</dbReference>
<accession>A0A1V9G0A0</accession>
<dbReference type="RefSeq" id="WP_081147172.1">
    <property type="nucleotide sequence ID" value="NZ_LVYD01000043.1"/>
</dbReference>
<organism evidence="5 6">
    <name type="scientific">Niastella vici</name>
    <dbReference type="NCBI Taxonomy" id="1703345"/>
    <lineage>
        <taxon>Bacteria</taxon>
        <taxon>Pseudomonadati</taxon>
        <taxon>Bacteroidota</taxon>
        <taxon>Chitinophagia</taxon>
        <taxon>Chitinophagales</taxon>
        <taxon>Chitinophagaceae</taxon>
        <taxon>Niastella</taxon>
    </lineage>
</organism>
<evidence type="ECO:0000313" key="5">
    <source>
        <dbReference type="EMBL" id="OQP63994.1"/>
    </source>
</evidence>
<feature type="domain" description="HTH marR-type" evidence="4">
    <location>
        <begin position="14"/>
        <end position="153"/>
    </location>
</feature>
<dbReference type="Gene3D" id="1.10.10.10">
    <property type="entry name" value="Winged helix-like DNA-binding domain superfamily/Winged helix DNA-binding domain"/>
    <property type="match status" value="1"/>
</dbReference>
<dbReference type="GO" id="GO:0003677">
    <property type="term" value="F:DNA binding"/>
    <property type="evidence" value="ECO:0007669"/>
    <property type="project" value="UniProtKB-KW"/>
</dbReference>
<evidence type="ECO:0000259" key="4">
    <source>
        <dbReference type="PROSITE" id="PS50995"/>
    </source>
</evidence>
<reference evidence="5 6" key="1">
    <citation type="submission" date="2016-03" db="EMBL/GenBank/DDBJ databases">
        <title>Niastella vici sp. nov., isolated from farmland soil.</title>
        <authorList>
            <person name="Chen L."/>
            <person name="Wang D."/>
            <person name="Yang S."/>
            <person name="Wang G."/>
        </authorList>
    </citation>
    <scope>NUCLEOTIDE SEQUENCE [LARGE SCALE GENOMIC DNA]</scope>
    <source>
        <strain evidence="5 6">DJ57</strain>
    </source>
</reference>
<proteinExistence type="predicted"/>
<dbReference type="STRING" id="1703345.A3860_21475"/>
<keyword evidence="6" id="KW-1185">Reference proteome</keyword>
<dbReference type="EMBL" id="LVYD01000043">
    <property type="protein sequence ID" value="OQP63994.1"/>
    <property type="molecule type" value="Genomic_DNA"/>
</dbReference>
<dbReference type="PANTHER" id="PTHR33164">
    <property type="entry name" value="TRANSCRIPTIONAL REGULATOR, MARR FAMILY"/>
    <property type="match status" value="1"/>
</dbReference>
<name>A0A1V9G0A0_9BACT</name>
<evidence type="ECO:0000313" key="6">
    <source>
        <dbReference type="Proteomes" id="UP000192796"/>
    </source>
</evidence>
<dbReference type="InterPro" id="IPR036390">
    <property type="entry name" value="WH_DNA-bd_sf"/>
</dbReference>
<dbReference type="Proteomes" id="UP000192796">
    <property type="component" value="Unassembled WGS sequence"/>
</dbReference>
<evidence type="ECO:0000256" key="2">
    <source>
        <dbReference type="ARBA" id="ARBA00023125"/>
    </source>
</evidence>
<dbReference type="GO" id="GO:0006950">
    <property type="term" value="P:response to stress"/>
    <property type="evidence" value="ECO:0007669"/>
    <property type="project" value="TreeGrafter"/>
</dbReference>
<dbReference type="SUPFAM" id="SSF46785">
    <property type="entry name" value="Winged helix' DNA-binding domain"/>
    <property type="match status" value="1"/>
</dbReference>
<protein>
    <submittedName>
        <fullName evidence="5">MarR family transcriptional regulator</fullName>
    </submittedName>
</protein>
<dbReference type="PROSITE" id="PS50995">
    <property type="entry name" value="HTH_MARR_2"/>
    <property type="match status" value="1"/>
</dbReference>
<dbReference type="PANTHER" id="PTHR33164:SF64">
    <property type="entry name" value="TRANSCRIPTIONAL REGULATOR SLYA"/>
    <property type="match status" value="1"/>
</dbReference>
<dbReference type="SMART" id="SM00347">
    <property type="entry name" value="HTH_MARR"/>
    <property type="match status" value="1"/>
</dbReference>
<keyword evidence="1" id="KW-0805">Transcription regulation</keyword>
<evidence type="ECO:0000256" key="1">
    <source>
        <dbReference type="ARBA" id="ARBA00023015"/>
    </source>
</evidence>
<keyword evidence="3" id="KW-0804">Transcription</keyword>
<dbReference type="InterPro" id="IPR036388">
    <property type="entry name" value="WH-like_DNA-bd_sf"/>
</dbReference>